<dbReference type="OrthoDB" id="9804010at2"/>
<dbReference type="PANTHER" id="PTHR34352:SF1">
    <property type="entry name" value="PROTEIN YHFA"/>
    <property type="match status" value="1"/>
</dbReference>
<dbReference type="RefSeq" id="WP_062041749.1">
    <property type="nucleotide sequence ID" value="NZ_DF968182.1"/>
</dbReference>
<dbReference type="EMBL" id="DF968182">
    <property type="protein sequence ID" value="GAP43884.1"/>
    <property type="molecule type" value="Genomic_DNA"/>
</dbReference>
<evidence type="ECO:0000313" key="1">
    <source>
        <dbReference type="EMBL" id="GAP43884.1"/>
    </source>
</evidence>
<dbReference type="InterPro" id="IPR003718">
    <property type="entry name" value="OsmC/Ohr_fam"/>
</dbReference>
<dbReference type="InterPro" id="IPR036102">
    <property type="entry name" value="OsmC/Ohrsf"/>
</dbReference>
<keyword evidence="2" id="KW-1185">Reference proteome</keyword>
<accession>A0A0S7BT10</accession>
<dbReference type="STRING" id="1678841.TBC1_112042"/>
<gene>
    <name evidence="1" type="ORF">TBC1_112042</name>
</gene>
<dbReference type="SUPFAM" id="SSF82784">
    <property type="entry name" value="OsmC-like"/>
    <property type="match status" value="1"/>
</dbReference>
<sequence>MKQTLNTSWNGNMQFDALVSGHHVIMDARAEVGGQDAGPRPKELMLASLAGCTGMDVISILKKMRVEPKTFNIRIEAELTEEHPKHYSGMHLIYEFSGDGLDEEKLRKAIDLSQDRYCGVSVVYRKAMPITYEIRIMENE</sequence>
<protein>
    <submittedName>
        <fullName evidence="1">Uncharacterized OsmC-related protein</fullName>
    </submittedName>
</protein>
<evidence type="ECO:0000313" key="2">
    <source>
        <dbReference type="Proteomes" id="UP000053091"/>
    </source>
</evidence>
<dbReference type="Gene3D" id="2.20.25.10">
    <property type="match status" value="1"/>
</dbReference>
<dbReference type="PATRIC" id="fig|1678841.3.peg.2283"/>
<dbReference type="InterPro" id="IPR015946">
    <property type="entry name" value="KH_dom-like_a/b"/>
</dbReference>
<dbReference type="Proteomes" id="UP000053091">
    <property type="component" value="Unassembled WGS sequence"/>
</dbReference>
<dbReference type="Pfam" id="PF02566">
    <property type="entry name" value="OsmC"/>
    <property type="match status" value="1"/>
</dbReference>
<reference evidence="1" key="1">
    <citation type="journal article" date="2015" name="Genome Announc.">
        <title>Draft Genome Sequence of Bacteroidales Strain TBC1, a Novel Isolate from a Methanogenic Wastewater Treatment System.</title>
        <authorList>
            <person name="Tourlousse D.M."/>
            <person name="Matsuura N."/>
            <person name="Sun L."/>
            <person name="Toyonaga M."/>
            <person name="Kuroda K."/>
            <person name="Ohashi A."/>
            <person name="Cruz R."/>
            <person name="Yamaguchi T."/>
            <person name="Sekiguchi Y."/>
        </authorList>
    </citation>
    <scope>NUCLEOTIDE SEQUENCE [LARGE SCALE GENOMIC DNA]</scope>
    <source>
        <strain evidence="1">TBC1</strain>
    </source>
</reference>
<dbReference type="PANTHER" id="PTHR34352">
    <property type="entry name" value="PROTEIN YHFA"/>
    <property type="match status" value="1"/>
</dbReference>
<dbReference type="Gene3D" id="3.30.300.20">
    <property type="match status" value="1"/>
</dbReference>
<organism evidence="1">
    <name type="scientific">Lentimicrobium saccharophilum</name>
    <dbReference type="NCBI Taxonomy" id="1678841"/>
    <lineage>
        <taxon>Bacteria</taxon>
        <taxon>Pseudomonadati</taxon>
        <taxon>Bacteroidota</taxon>
        <taxon>Bacteroidia</taxon>
        <taxon>Bacteroidales</taxon>
        <taxon>Lentimicrobiaceae</taxon>
        <taxon>Lentimicrobium</taxon>
    </lineage>
</organism>
<proteinExistence type="predicted"/>
<dbReference type="AlphaFoldDB" id="A0A0S7BT10"/>
<name>A0A0S7BT10_9BACT</name>